<dbReference type="Proteomes" id="UP000310108">
    <property type="component" value="Unassembled WGS sequence"/>
</dbReference>
<sequence>MRGSSLSLTECAHAEPGEGDVIRDPGVAATPASTATFAAAGVVNAVVVEDGGCVSGGGEGEAARVRKRVLWCPFGKALGRC</sequence>
<name>A0A4U6XLE1_9PEZI</name>
<dbReference type="EMBL" id="PJEX01000067">
    <property type="protein sequence ID" value="TKW56470.1"/>
    <property type="molecule type" value="Genomic_DNA"/>
</dbReference>
<evidence type="ECO:0000313" key="2">
    <source>
        <dbReference type="Proteomes" id="UP000310108"/>
    </source>
</evidence>
<evidence type="ECO:0000313" key="1">
    <source>
        <dbReference type="EMBL" id="TKW56470.1"/>
    </source>
</evidence>
<accession>A0A4U6XLE1</accession>
<keyword evidence="2" id="KW-1185">Reference proteome</keyword>
<protein>
    <submittedName>
        <fullName evidence="1">Uncharacterized protein</fullName>
    </submittedName>
</protein>
<reference evidence="1 2" key="1">
    <citation type="journal article" date="2019" name="PLoS ONE">
        <title>Comparative genome analysis indicates high evolutionary potential of pathogenicity genes in Colletotrichum tanaceti.</title>
        <authorList>
            <person name="Lelwala R.V."/>
            <person name="Korhonen P.K."/>
            <person name="Young N.D."/>
            <person name="Scott J.B."/>
            <person name="Ades P.A."/>
            <person name="Gasser R.B."/>
            <person name="Taylor P.W.J."/>
        </authorList>
    </citation>
    <scope>NUCLEOTIDE SEQUENCE [LARGE SCALE GENOMIC DNA]</scope>
    <source>
        <strain evidence="1">BRIP57314</strain>
    </source>
</reference>
<organism evidence="1 2">
    <name type="scientific">Colletotrichum tanaceti</name>
    <dbReference type="NCBI Taxonomy" id="1306861"/>
    <lineage>
        <taxon>Eukaryota</taxon>
        <taxon>Fungi</taxon>
        <taxon>Dikarya</taxon>
        <taxon>Ascomycota</taxon>
        <taxon>Pezizomycotina</taxon>
        <taxon>Sordariomycetes</taxon>
        <taxon>Hypocreomycetidae</taxon>
        <taxon>Glomerellales</taxon>
        <taxon>Glomerellaceae</taxon>
        <taxon>Colletotrichum</taxon>
        <taxon>Colletotrichum destructivum species complex</taxon>
    </lineage>
</organism>
<proteinExistence type="predicted"/>
<comment type="caution">
    <text evidence="1">The sequence shown here is derived from an EMBL/GenBank/DDBJ whole genome shotgun (WGS) entry which is preliminary data.</text>
</comment>
<gene>
    <name evidence="1" type="ORF">CTA1_2147</name>
</gene>
<dbReference type="AlphaFoldDB" id="A0A4U6XLE1"/>